<accession>A0A2S6IND5</accession>
<keyword evidence="2" id="KW-0813">Transport</keyword>
<dbReference type="PROSITE" id="PS50005">
    <property type="entry name" value="TPR"/>
    <property type="match status" value="1"/>
</dbReference>
<dbReference type="Pfam" id="PF09906">
    <property type="entry name" value="DUF2135"/>
    <property type="match status" value="1"/>
</dbReference>
<evidence type="ECO:0000256" key="3">
    <source>
        <dbReference type="SAM" id="SignalP"/>
    </source>
</evidence>
<keyword evidence="2" id="KW-0998">Cell outer membrane</keyword>
<comment type="subcellular location">
    <subcellularLocation>
        <location evidence="2">Cell outer membrane</location>
        <topology evidence="2">Multi-pass membrane protein</topology>
    </subcellularLocation>
</comment>
<keyword evidence="5" id="KW-0675">Receptor</keyword>
<protein>
    <submittedName>
        <fullName evidence="5">TonB-dependent SusC/RagA subfamily outer membrane receptor</fullName>
    </submittedName>
</protein>
<keyword evidence="6" id="KW-1185">Reference proteome</keyword>
<dbReference type="Gene3D" id="1.25.40.10">
    <property type="entry name" value="Tetratricopeptide repeat domain"/>
    <property type="match status" value="1"/>
</dbReference>
<dbReference type="InterPro" id="IPR039426">
    <property type="entry name" value="TonB-dep_rcpt-like"/>
</dbReference>
<dbReference type="Proteomes" id="UP000239002">
    <property type="component" value="Unassembled WGS sequence"/>
</dbReference>
<dbReference type="InterPro" id="IPR036465">
    <property type="entry name" value="vWFA_dom_sf"/>
</dbReference>
<dbReference type="SUPFAM" id="SSF56935">
    <property type="entry name" value="Porins"/>
    <property type="match status" value="1"/>
</dbReference>
<comment type="similarity">
    <text evidence="2">Belongs to the TonB-dependent receptor family.</text>
</comment>
<evidence type="ECO:0000256" key="2">
    <source>
        <dbReference type="PROSITE-ProRule" id="PRU01360"/>
    </source>
</evidence>
<proteinExistence type="inferred from homology"/>
<evidence type="ECO:0000256" key="1">
    <source>
        <dbReference type="PROSITE-ProRule" id="PRU00339"/>
    </source>
</evidence>
<comment type="caution">
    <text evidence="5">The sequence shown here is derived from an EMBL/GenBank/DDBJ whole genome shotgun (WGS) entry which is preliminary data.</text>
</comment>
<sequence>MKKYCNTFLAFLFLFSLYTTAQQSPVLKVDDKEVGLSKLDINIKVTGNRVVTTFDMLFYNPTSQILEGELNFPLGDGHEVSRFALDVNGKLREAVVVDKELGRIAFEEVVRRGVDPALLEKGTGNNYKARIYPIPANGHKRVVLAYEQELTYENEAHYYQLPLRFKNTIDDFHLRIEFLDQSKKPVLVDGQLSGLKFTDWQHNYVTDLRLEKFKADTNLKIKIPTDIQNDQLMVSGDHFYYYQTFSNLKKKRASMKEVTLLWDASLSMKDREIEKELAFLDLFFKENQDIKVNLEIFSNKIMTNLSGVKIRNGKWNNIKEILKNQTYDGGTDYGTIVKTPKTDAYLLFTDGLKTLSNSDFYPDAPVFVINSLKKSNTPLLKEWARASSGNYINLVTYDTAAAYDMIKYQSLEYLGYASNNKQIEILPRATQFIDNNFSLYGKNVNAGESIDLLYGYNGKVTLRKTIKISKDLNNQNQIKKYWAQQKIAELALNKKENKKAITDLAVQYQLVTDYTSLIVLEDIRDYLRYKIEPPAELKQEYDLAIAQMKRDSIAMANNKDKSKKELIEISQNDNEDQTPPPSQPNSNIVKRLQGQVPGLHVESSSGHPGANSNVSLRGVATITQNTEPLFIVNGVAVSESGFRNINPDNISNVQVISDASSSAIYGNRGANGVVMITTDQEVEINSEDYNGVPAMQAPRSLETEPELDEIVVVSRQDENTGRTNRQNRFRAEQERRKQVLKQLVVSNRKVQVPYLTALRATNSVEEAYQLYLTNREDYKEQPAYFIDVANFFREERNNTLFADRILSNVAEIDFDNYELLKVYGYELEKQAKLYEAIFIFNRVLELRPEDSQSYRDLAIAYETAGLCNKAYALYHDIITGEIYENGNRRVFPSMESISRTELKRLASKYQDDLKDVTVNKELLKEETYDLRILVDWNHNDTDIDLHIVDPNLEECFYSHPNTKMGGQLSKDMTQGFGPEQFTLANAKKGDYYIKVKYYGDRYQKVENPTFMKITLIRNYGRPNETKELKLIRLTHKDDIEVVAKITW</sequence>
<dbReference type="InterPro" id="IPR019734">
    <property type="entry name" value="TPR_rpt"/>
</dbReference>
<organism evidence="5 6">
    <name type="scientific">Nonlabens xylanidelens</name>
    <dbReference type="NCBI Taxonomy" id="191564"/>
    <lineage>
        <taxon>Bacteria</taxon>
        <taxon>Pseudomonadati</taxon>
        <taxon>Bacteroidota</taxon>
        <taxon>Flavobacteriia</taxon>
        <taxon>Flavobacteriales</taxon>
        <taxon>Flavobacteriaceae</taxon>
        <taxon>Nonlabens</taxon>
    </lineage>
</organism>
<dbReference type="Pfam" id="PF08487">
    <property type="entry name" value="VIT"/>
    <property type="match status" value="1"/>
</dbReference>
<dbReference type="SUPFAM" id="SSF53300">
    <property type="entry name" value="vWA-like"/>
    <property type="match status" value="1"/>
</dbReference>
<keyword evidence="1" id="KW-0802">TPR repeat</keyword>
<dbReference type="Gene3D" id="2.60.120.380">
    <property type="match status" value="1"/>
</dbReference>
<dbReference type="PROSITE" id="PS51468">
    <property type="entry name" value="VIT"/>
    <property type="match status" value="1"/>
</dbReference>
<dbReference type="PANTHER" id="PTHR45737:SF6">
    <property type="entry name" value="VON WILLEBRAND FACTOR A DOMAIN-CONTAINING PROTEIN 5A"/>
    <property type="match status" value="1"/>
</dbReference>
<feature type="signal peptide" evidence="3">
    <location>
        <begin position="1"/>
        <end position="21"/>
    </location>
</feature>
<dbReference type="InterPro" id="IPR013694">
    <property type="entry name" value="VIT"/>
</dbReference>
<dbReference type="InterPro" id="IPR037066">
    <property type="entry name" value="Plug_dom_sf"/>
</dbReference>
<evidence type="ECO:0000313" key="5">
    <source>
        <dbReference type="EMBL" id="PPK95757.1"/>
    </source>
</evidence>
<dbReference type="PANTHER" id="PTHR45737">
    <property type="entry name" value="VON WILLEBRAND FACTOR A DOMAIN-CONTAINING PROTEIN 5A"/>
    <property type="match status" value="1"/>
</dbReference>
<keyword evidence="2" id="KW-0812">Transmembrane</keyword>
<gene>
    <name evidence="5" type="ORF">LY01_01350</name>
</gene>
<dbReference type="RefSeq" id="WP_104515048.1">
    <property type="nucleotide sequence ID" value="NZ_MQVW01000002.1"/>
</dbReference>
<dbReference type="Pfam" id="PF07715">
    <property type="entry name" value="Plug"/>
    <property type="match status" value="1"/>
</dbReference>
<keyword evidence="2" id="KW-0472">Membrane</keyword>
<name>A0A2S6IND5_9FLAO</name>
<feature type="repeat" description="TPR" evidence="1">
    <location>
        <begin position="817"/>
        <end position="850"/>
    </location>
</feature>
<dbReference type="InterPro" id="IPR011990">
    <property type="entry name" value="TPR-like_helical_dom_sf"/>
</dbReference>
<keyword evidence="2" id="KW-1134">Transmembrane beta strand</keyword>
<reference evidence="5 6" key="1">
    <citation type="submission" date="2018-02" db="EMBL/GenBank/DDBJ databases">
        <title>Genomic Encyclopedia of Archaeal and Bacterial Type Strains, Phase II (KMG-II): from individual species to whole genera.</title>
        <authorList>
            <person name="Goeker M."/>
        </authorList>
    </citation>
    <scope>NUCLEOTIDE SEQUENCE [LARGE SCALE GENOMIC DNA]</scope>
    <source>
        <strain evidence="5 6">DSM 16809</strain>
    </source>
</reference>
<dbReference type="GO" id="GO:0009279">
    <property type="term" value="C:cell outer membrane"/>
    <property type="evidence" value="ECO:0007669"/>
    <property type="project" value="UniProtKB-SubCell"/>
</dbReference>
<dbReference type="PROSITE" id="PS52016">
    <property type="entry name" value="TONB_DEPENDENT_REC_3"/>
    <property type="match status" value="1"/>
</dbReference>
<dbReference type="EMBL" id="PTJE01000002">
    <property type="protein sequence ID" value="PPK95757.1"/>
    <property type="molecule type" value="Genomic_DNA"/>
</dbReference>
<dbReference type="Gene3D" id="2.170.130.10">
    <property type="entry name" value="TonB-dependent receptor, plug domain"/>
    <property type="match status" value="1"/>
</dbReference>
<dbReference type="InterPro" id="IPR012910">
    <property type="entry name" value="Plug_dom"/>
</dbReference>
<feature type="chain" id="PRO_5015553870" evidence="3">
    <location>
        <begin position="22"/>
        <end position="1047"/>
    </location>
</feature>
<dbReference type="OrthoDB" id="266279at2"/>
<evidence type="ECO:0000313" key="6">
    <source>
        <dbReference type="Proteomes" id="UP000239002"/>
    </source>
</evidence>
<feature type="domain" description="VIT" evidence="4">
    <location>
        <begin position="20"/>
        <end position="148"/>
    </location>
</feature>
<keyword evidence="3" id="KW-0732">Signal</keyword>
<dbReference type="SUPFAM" id="SSF48452">
    <property type="entry name" value="TPR-like"/>
    <property type="match status" value="1"/>
</dbReference>
<evidence type="ECO:0000259" key="4">
    <source>
        <dbReference type="PROSITE" id="PS51468"/>
    </source>
</evidence>
<dbReference type="AlphaFoldDB" id="A0A2S6IND5"/>
<dbReference type="InterPro" id="IPR019220">
    <property type="entry name" value="DUF2135"/>
</dbReference>